<dbReference type="InterPro" id="IPR033536">
    <property type="entry name" value="Spata22"/>
</dbReference>
<feature type="region of interest" description="Disordered" evidence="1">
    <location>
        <begin position="1"/>
        <end position="33"/>
    </location>
</feature>
<dbReference type="GeneID" id="120821459"/>
<protein>
    <recommendedName>
        <fullName evidence="4">Spermatogenesis associated 22</fullName>
    </recommendedName>
</protein>
<feature type="compositionally biased region" description="Polar residues" evidence="1">
    <location>
        <begin position="152"/>
        <end position="170"/>
    </location>
</feature>
<reference evidence="2" key="2">
    <citation type="submission" date="2025-08" db="UniProtKB">
        <authorList>
            <consortium name="Ensembl"/>
        </authorList>
    </citation>
    <scope>IDENTIFICATION</scope>
</reference>
<dbReference type="Ensembl" id="ENSGACT00000049133.1">
    <property type="protein sequence ID" value="ENSGACP00000056449.1"/>
    <property type="gene ID" value="ENSGACG00000034906.1"/>
</dbReference>
<dbReference type="GO" id="GO:0051445">
    <property type="term" value="P:regulation of meiotic cell cycle"/>
    <property type="evidence" value="ECO:0007669"/>
    <property type="project" value="TreeGrafter"/>
</dbReference>
<dbReference type="GO" id="GO:0000711">
    <property type="term" value="P:meiotic DNA repair synthesis"/>
    <property type="evidence" value="ECO:0007669"/>
    <property type="project" value="InterPro"/>
</dbReference>
<dbReference type="GO" id="GO:0007276">
    <property type="term" value="P:gamete generation"/>
    <property type="evidence" value="ECO:0007669"/>
    <property type="project" value="InterPro"/>
</dbReference>
<dbReference type="RefSeq" id="XP_040035933.1">
    <property type="nucleotide sequence ID" value="XM_040179999.1"/>
</dbReference>
<organism evidence="2 3">
    <name type="scientific">Gasterosteus aculeatus aculeatus</name>
    <name type="common">three-spined stickleback</name>
    <dbReference type="NCBI Taxonomy" id="481459"/>
    <lineage>
        <taxon>Eukaryota</taxon>
        <taxon>Metazoa</taxon>
        <taxon>Chordata</taxon>
        <taxon>Craniata</taxon>
        <taxon>Vertebrata</taxon>
        <taxon>Euteleostomi</taxon>
        <taxon>Actinopterygii</taxon>
        <taxon>Neopterygii</taxon>
        <taxon>Teleostei</taxon>
        <taxon>Neoteleostei</taxon>
        <taxon>Acanthomorphata</taxon>
        <taxon>Eupercaria</taxon>
        <taxon>Perciformes</taxon>
        <taxon>Cottioidei</taxon>
        <taxon>Gasterosteales</taxon>
        <taxon>Gasterosteidae</taxon>
        <taxon>Gasterosteus</taxon>
    </lineage>
</organism>
<proteinExistence type="predicted"/>
<keyword evidence="3" id="KW-1185">Reference proteome</keyword>
<dbReference type="AlphaFoldDB" id="A0AAQ4QYQ1"/>
<reference evidence="2 3" key="1">
    <citation type="journal article" date="2021" name="G3 (Bethesda)">
        <title>Improved contiguity of the threespine stickleback genome using long-read sequencing.</title>
        <authorList>
            <person name="Nath S."/>
            <person name="Shaw D.E."/>
            <person name="White M.A."/>
        </authorList>
    </citation>
    <scope>NUCLEOTIDE SEQUENCE [LARGE SCALE GENOMIC DNA]</scope>
    <source>
        <strain evidence="2 3">Lake Benthic</strain>
    </source>
</reference>
<accession>A0AAQ4QYQ1</accession>
<dbReference type="Proteomes" id="UP000007635">
    <property type="component" value="Chromosome VII"/>
</dbReference>
<evidence type="ECO:0000313" key="3">
    <source>
        <dbReference type="Proteomes" id="UP000007635"/>
    </source>
</evidence>
<dbReference type="PANTHER" id="PTHR35258">
    <property type="entry name" value="SPERMATOGENESIS-ASSOCIATED PROTEIN 22"/>
    <property type="match status" value="1"/>
</dbReference>
<dbReference type="GO" id="GO:0007129">
    <property type="term" value="P:homologous chromosome pairing at meiosis"/>
    <property type="evidence" value="ECO:0007669"/>
    <property type="project" value="InterPro"/>
</dbReference>
<sequence>MSFDEFFSPSTTMRRQENQPARPTAGCMSVPLFNQKKRNRLPLTSAPSENEFFSHSEYTASGSAASHSASGTYGRYQASGPTCAAPQSQQWSRQGIPSSTPPQQYGSSRPAPGPAPPIRTYASIAHPYKAGGTGSDMGKPINSMRQLDFSLSGHSGQSSYQASQIRQSAQIKPVPHPSFSPMGQQSSYRPHNPTHQYSPQPRPLSAPVPPPSRPSAAAAEPQRNSWKFTNSFGPQRFPFEGNRGTNQPQTLRQSQTQDRFPMKPAIENSLRIMTSVIDGMRHWSQFKDKVPYLFEIFATLDSAVTLGLHGAKNFLMRDGKEVVMCVFYENEQELPRLIRGQVHRCVGNYDRSRDVLMCVSVRPGLPSELRNAPEAVKACDAEMRALVKTLSEV</sequence>
<dbReference type="PANTHER" id="PTHR35258:SF1">
    <property type="entry name" value="SPERMATOGENESIS-ASSOCIATED PROTEIN 22"/>
    <property type="match status" value="1"/>
</dbReference>
<evidence type="ECO:0000256" key="1">
    <source>
        <dbReference type="SAM" id="MobiDB-lite"/>
    </source>
</evidence>
<dbReference type="GeneTree" id="ENSGT00390000018151"/>
<feature type="compositionally biased region" description="Polar residues" evidence="1">
    <location>
        <begin position="222"/>
        <end position="233"/>
    </location>
</feature>
<feature type="region of interest" description="Disordered" evidence="1">
    <location>
        <begin position="60"/>
        <end position="120"/>
    </location>
</feature>
<feature type="compositionally biased region" description="Polar residues" evidence="1">
    <location>
        <begin position="181"/>
        <end position="197"/>
    </location>
</feature>
<reference evidence="2" key="3">
    <citation type="submission" date="2025-09" db="UniProtKB">
        <authorList>
            <consortium name="Ensembl"/>
        </authorList>
    </citation>
    <scope>IDENTIFICATION</scope>
</reference>
<feature type="compositionally biased region" description="Pro residues" evidence="1">
    <location>
        <begin position="200"/>
        <end position="213"/>
    </location>
</feature>
<feature type="region of interest" description="Disordered" evidence="1">
    <location>
        <begin position="149"/>
        <end position="257"/>
    </location>
</feature>
<feature type="compositionally biased region" description="Polar residues" evidence="1">
    <location>
        <begin position="8"/>
        <end position="21"/>
    </location>
</feature>
<evidence type="ECO:0000313" key="2">
    <source>
        <dbReference type="Ensembl" id="ENSGACP00000056449.1"/>
    </source>
</evidence>
<name>A0AAQ4QYQ1_GASAC</name>
<evidence type="ECO:0008006" key="4">
    <source>
        <dbReference type="Google" id="ProtNLM"/>
    </source>
</evidence>
<feature type="compositionally biased region" description="Low complexity" evidence="1">
    <location>
        <begin position="60"/>
        <end position="71"/>
    </location>
</feature>
<feature type="compositionally biased region" description="Polar residues" evidence="1">
    <location>
        <begin position="243"/>
        <end position="257"/>
    </location>
</feature>
<dbReference type="KEGG" id="gat:120821459"/>
<feature type="compositionally biased region" description="Polar residues" evidence="1">
    <location>
        <begin position="85"/>
        <end position="105"/>
    </location>
</feature>